<evidence type="ECO:0000313" key="1">
    <source>
        <dbReference type="EMBL" id="RSN73557.1"/>
    </source>
</evidence>
<gene>
    <name evidence="1" type="ORF">D6D85_09755</name>
    <name evidence="2" type="ORF">EF810_03040</name>
</gene>
<evidence type="ECO:0000313" key="2">
    <source>
        <dbReference type="EMBL" id="RZN62352.1"/>
    </source>
</evidence>
<name>A0A429GIF7_9CREN</name>
<dbReference type="EMBL" id="RCOS01000113">
    <property type="protein sequence ID" value="RSN73557.1"/>
    <property type="molecule type" value="Genomic_DNA"/>
</dbReference>
<comment type="caution">
    <text evidence="1">The sequence shown here is derived from an EMBL/GenBank/DDBJ whole genome shotgun (WGS) entry which is preliminary data.</text>
</comment>
<accession>A0A429GIF7</accession>
<keyword evidence="3" id="KW-1185">Reference proteome</keyword>
<organism evidence="1 3">
    <name type="scientific">Candidatus Methanodesulfokora washburnensis</name>
    <dbReference type="NCBI Taxonomy" id="2478471"/>
    <lineage>
        <taxon>Archaea</taxon>
        <taxon>Thermoproteota</taxon>
        <taxon>Candidatus Korarchaeia</taxon>
        <taxon>Candidatus Korarchaeia incertae sedis</taxon>
        <taxon>Candidatus Methanodesulfokora</taxon>
    </lineage>
</organism>
<dbReference type="OrthoDB" id="376911at2157"/>
<dbReference type="Proteomes" id="UP000277582">
    <property type="component" value="Unassembled WGS sequence"/>
</dbReference>
<dbReference type="EMBL" id="RXII01000048">
    <property type="protein sequence ID" value="RZN62352.1"/>
    <property type="molecule type" value="Genomic_DNA"/>
</dbReference>
<proteinExistence type="predicted"/>
<reference evidence="1 3" key="1">
    <citation type="submission" date="2018-10" db="EMBL/GenBank/DDBJ databases">
        <title>Co-occurring genomic capacity for anaerobic methane metabolism and dissimilatory sulfite reduction discovered in the Korarchaeota.</title>
        <authorList>
            <person name="Mckay L.J."/>
            <person name="Dlakic M."/>
            <person name="Fields M.W."/>
            <person name="Delmont T.O."/>
            <person name="Eren A.M."/>
            <person name="Jay Z.J."/>
            <person name="Klingelsmith K.B."/>
            <person name="Rusch D.B."/>
            <person name="Inskeep W.P."/>
        </authorList>
    </citation>
    <scope>NUCLEOTIDE SEQUENCE [LARGE SCALE GENOMIC DNA]</scope>
    <source>
        <strain evidence="1 3">MDKW</strain>
    </source>
</reference>
<dbReference type="RefSeq" id="WP_125671796.1">
    <property type="nucleotide sequence ID" value="NZ_RCOS01000113.1"/>
</dbReference>
<reference evidence="2 4" key="2">
    <citation type="journal article" date="2019" name="Nat. Microbiol.">
        <title>Wide diversity of methane and short-chain alkane metabolisms in uncultured archaea.</title>
        <authorList>
            <person name="Borrel G."/>
            <person name="Adam P.S."/>
            <person name="McKay L.J."/>
            <person name="Chen L.X."/>
            <person name="Sierra-Garcia I.N."/>
            <person name="Sieber C.M."/>
            <person name="Letourneur Q."/>
            <person name="Ghozlane A."/>
            <person name="Andersen G.L."/>
            <person name="Li W.J."/>
            <person name="Hallam S.J."/>
            <person name="Muyzer G."/>
            <person name="de Oliveira V.M."/>
            <person name="Inskeep W.P."/>
            <person name="Banfield J.F."/>
            <person name="Gribaldo S."/>
        </authorList>
    </citation>
    <scope>NUCLEOTIDE SEQUENCE [LARGE SCALE GENOMIC DNA]</scope>
    <source>
        <strain evidence="2">NM4</strain>
    </source>
</reference>
<evidence type="ECO:0000313" key="4">
    <source>
        <dbReference type="Proteomes" id="UP000316217"/>
    </source>
</evidence>
<evidence type="ECO:0000313" key="3">
    <source>
        <dbReference type="Proteomes" id="UP000277582"/>
    </source>
</evidence>
<protein>
    <submittedName>
        <fullName evidence="1">Uncharacterized protein</fullName>
    </submittedName>
</protein>
<dbReference type="AlphaFoldDB" id="A0A429GIF7"/>
<sequence length="85" mass="9664">MAARVGVPMTERILEFLDQKSPGLRSSVWKIYYPMRDNEPIEVSVKPGSLQGGTMELLFENKKLLVFEENLPPERPERGPRGGSY</sequence>
<dbReference type="Proteomes" id="UP000316217">
    <property type="component" value="Unassembled WGS sequence"/>
</dbReference>